<dbReference type="Proteomes" id="UP000694844">
    <property type="component" value="Chromosome 7"/>
</dbReference>
<dbReference type="AlphaFoldDB" id="A0A8B8AH28"/>
<dbReference type="InterPro" id="IPR018933">
    <property type="entry name" value="Netrin_module_non-TIMP"/>
</dbReference>
<dbReference type="Gene3D" id="2.40.50.120">
    <property type="match status" value="1"/>
</dbReference>
<sequence>MLQISALVIIGGLAVVYGCTPFTEHDQTKYCRAQYVFTGMVRNFKEDRIENTFTIQVTSNIKGRISYSGRYVTVYGRGSLNSCGPTRLQRNKEYLLYVSVYDRKPEINEYRDATFTNVNRINNYDCSCQVEMNLPWQPVPESTTNPRDKCVVTQKEFDCTFERAYCARRRSLYNPGSCQWIAPKTVCPNGRT</sequence>
<protein>
    <submittedName>
        <fullName evidence="4">Uncharacterized protein LOC111102394</fullName>
    </submittedName>
</protein>
<evidence type="ECO:0000313" key="4">
    <source>
        <dbReference type="RefSeq" id="XP_022290807.1"/>
    </source>
</evidence>
<gene>
    <name evidence="4" type="primary">LOC111102394</name>
</gene>
<keyword evidence="3" id="KW-1185">Reference proteome</keyword>
<dbReference type="OrthoDB" id="6122757at2759"/>
<dbReference type="RefSeq" id="XP_022290807.1">
    <property type="nucleotide sequence ID" value="XM_022435099.1"/>
</dbReference>
<dbReference type="SUPFAM" id="SSF50242">
    <property type="entry name" value="TIMP-like"/>
    <property type="match status" value="1"/>
</dbReference>
<feature type="chain" id="PRO_5034537669" evidence="1">
    <location>
        <begin position="19"/>
        <end position="192"/>
    </location>
</feature>
<evidence type="ECO:0000313" key="3">
    <source>
        <dbReference type="Proteomes" id="UP000694844"/>
    </source>
</evidence>
<dbReference type="Pfam" id="PF01759">
    <property type="entry name" value="NTR"/>
    <property type="match status" value="1"/>
</dbReference>
<evidence type="ECO:0000259" key="2">
    <source>
        <dbReference type="Pfam" id="PF01759"/>
    </source>
</evidence>
<feature type="signal peptide" evidence="1">
    <location>
        <begin position="1"/>
        <end position="18"/>
    </location>
</feature>
<proteinExistence type="predicted"/>
<keyword evidence="1" id="KW-0732">Signal</keyword>
<evidence type="ECO:0000256" key="1">
    <source>
        <dbReference type="SAM" id="SignalP"/>
    </source>
</evidence>
<feature type="domain" description="Netrin module non-TIMP type" evidence="2">
    <location>
        <begin position="29"/>
        <end position="100"/>
    </location>
</feature>
<dbReference type="InterPro" id="IPR008993">
    <property type="entry name" value="TIMP-like_OB-fold"/>
</dbReference>
<dbReference type="GeneID" id="111102394"/>
<reference evidence="4" key="1">
    <citation type="submission" date="2025-08" db="UniProtKB">
        <authorList>
            <consortium name="RefSeq"/>
        </authorList>
    </citation>
    <scope>IDENTIFICATION</scope>
    <source>
        <tissue evidence="4">Whole sample</tissue>
    </source>
</reference>
<name>A0A8B8AH28_CRAVI</name>
<dbReference type="KEGG" id="cvn:111102394"/>
<accession>A0A8B8AH28</accession>
<organism evidence="3 4">
    <name type="scientific">Crassostrea virginica</name>
    <name type="common">Eastern oyster</name>
    <dbReference type="NCBI Taxonomy" id="6565"/>
    <lineage>
        <taxon>Eukaryota</taxon>
        <taxon>Metazoa</taxon>
        <taxon>Spiralia</taxon>
        <taxon>Lophotrochozoa</taxon>
        <taxon>Mollusca</taxon>
        <taxon>Bivalvia</taxon>
        <taxon>Autobranchia</taxon>
        <taxon>Pteriomorphia</taxon>
        <taxon>Ostreida</taxon>
        <taxon>Ostreoidea</taxon>
        <taxon>Ostreidae</taxon>
        <taxon>Crassostrea</taxon>
    </lineage>
</organism>